<dbReference type="EMBL" id="CP036246">
    <property type="protein sequence ID" value="QEP41420.1"/>
    <property type="molecule type" value="Genomic_DNA"/>
</dbReference>
<sequence>MSNKPFLYWNNTTSKILNFNYFCFKLDGVFIFHNPFAKYPLQNEVFKNKRIRQVSYSIDTNEIFDYLEDKHLTQRLILICYEKTLYNSK</sequence>
<accession>A0A5C2HL01</accession>
<reference evidence="1 2" key="2">
    <citation type="submission" date="2019-09" db="EMBL/GenBank/DDBJ databases">
        <title>Taxonomic note: a critical rebuttal of the proposed division of the genus Arcobacter into six genera, emended descriptions of Arcobacter anaerophilus and the genus Arcobacter, and an assessment of genus-level boundaries for Epsilonproteobacteria using in silico genomic comparator tools.</title>
        <authorList>
            <person name="On S.L.W."/>
            <person name="Miller W.G."/>
            <person name="Biggs P."/>
            <person name="Cornelius A."/>
            <person name="Vandamme P."/>
        </authorList>
    </citation>
    <scope>NUCLEOTIDE SEQUENCE [LARGE SCALE GENOMIC DNA]</scope>
    <source>
        <strain evidence="1 2">CCUG 56899</strain>
    </source>
</reference>
<reference evidence="1 2" key="1">
    <citation type="submission" date="2019-09" db="EMBL/GenBank/DDBJ databases">
        <title>Complete genome sequencing of four Arcobacter species reveals a diverse suite of mobile elements.</title>
        <authorList>
            <person name="Miller W.G."/>
            <person name="Yee E."/>
            <person name="Bono J.L."/>
        </authorList>
    </citation>
    <scope>NUCLEOTIDE SEQUENCE [LARGE SCALE GENOMIC DNA]</scope>
    <source>
        <strain evidence="1 2">CCUG 56899</strain>
    </source>
</reference>
<gene>
    <name evidence="1" type="ORF">APORC_1860</name>
</gene>
<name>A0A5C2HL01_9BACT</name>
<dbReference type="AlphaFoldDB" id="A0A5C2HL01"/>
<evidence type="ECO:0000313" key="2">
    <source>
        <dbReference type="Proteomes" id="UP000322644"/>
    </source>
</evidence>
<evidence type="ECO:0000313" key="1">
    <source>
        <dbReference type="EMBL" id="QEP41420.1"/>
    </source>
</evidence>
<dbReference type="KEGG" id="apoc:APORC_1860"/>
<protein>
    <submittedName>
        <fullName evidence="1">Uncharacterized protein</fullName>
    </submittedName>
</protein>
<organism evidence="1 2">
    <name type="scientific">Arcobacter porcinus</name>
    <dbReference type="NCBI Taxonomy" id="1935204"/>
    <lineage>
        <taxon>Bacteria</taxon>
        <taxon>Pseudomonadati</taxon>
        <taxon>Campylobacterota</taxon>
        <taxon>Epsilonproteobacteria</taxon>
        <taxon>Campylobacterales</taxon>
        <taxon>Arcobacteraceae</taxon>
        <taxon>Arcobacter</taxon>
    </lineage>
</organism>
<proteinExistence type="predicted"/>
<dbReference type="Proteomes" id="UP000322644">
    <property type="component" value="Chromosome"/>
</dbReference>